<dbReference type="Proteomes" id="UP000036277">
    <property type="component" value="Unassembled WGS sequence"/>
</dbReference>
<name>A0A0J5FY02_9GAMM</name>
<reference evidence="2 3" key="1">
    <citation type="submission" date="2015-06" db="EMBL/GenBank/DDBJ databases">
        <title>Draft Whole-Genome Sequence of the Entomopathogenic Bacterium Xenorhabdus khoisanae.</title>
        <authorList>
            <person name="Naidoo S."/>
            <person name="Featherston J."/>
            <person name="Gray V.M."/>
        </authorList>
    </citation>
    <scope>NUCLEOTIDE SEQUENCE [LARGE SCALE GENOMIC DNA]</scope>
    <source>
        <strain evidence="2 3">MCB</strain>
    </source>
</reference>
<dbReference type="AlphaFoldDB" id="A0A0J5FY02"/>
<evidence type="ECO:0000313" key="3">
    <source>
        <dbReference type="Proteomes" id="UP000036277"/>
    </source>
</evidence>
<evidence type="ECO:0000313" key="2">
    <source>
        <dbReference type="EMBL" id="KMJ47078.1"/>
    </source>
</evidence>
<dbReference type="OrthoDB" id="8653499at2"/>
<dbReference type="STRING" id="880157.AB204_00050"/>
<organism evidence="2 3">
    <name type="scientific">Xenorhabdus khoisanae</name>
    <dbReference type="NCBI Taxonomy" id="880157"/>
    <lineage>
        <taxon>Bacteria</taxon>
        <taxon>Pseudomonadati</taxon>
        <taxon>Pseudomonadota</taxon>
        <taxon>Gammaproteobacteria</taxon>
        <taxon>Enterobacterales</taxon>
        <taxon>Morganellaceae</taxon>
        <taxon>Xenorhabdus</taxon>
    </lineage>
</organism>
<proteinExistence type="predicted"/>
<gene>
    <name evidence="2" type="ORF">AB204_00050</name>
</gene>
<keyword evidence="3" id="KW-1185">Reference proteome</keyword>
<dbReference type="EMBL" id="LFCV01000001">
    <property type="protein sequence ID" value="KMJ47078.1"/>
    <property type="molecule type" value="Genomic_DNA"/>
</dbReference>
<dbReference type="RefSeq" id="WP_047961353.1">
    <property type="nucleotide sequence ID" value="NZ_CAWMBG010000001.1"/>
</dbReference>
<feature type="signal peptide" evidence="1">
    <location>
        <begin position="1"/>
        <end position="18"/>
    </location>
</feature>
<accession>A0A0J5FY02</accession>
<dbReference type="PATRIC" id="fig|880157.4.peg.10"/>
<comment type="caution">
    <text evidence="2">The sequence shown here is derived from an EMBL/GenBank/DDBJ whole genome shotgun (WGS) entry which is preliminary data.</text>
</comment>
<keyword evidence="1" id="KW-0732">Signal</keyword>
<evidence type="ECO:0000256" key="1">
    <source>
        <dbReference type="SAM" id="SignalP"/>
    </source>
</evidence>
<feature type="chain" id="PRO_5005260923" evidence="1">
    <location>
        <begin position="19"/>
        <end position="74"/>
    </location>
</feature>
<sequence length="74" mass="7986">MKKTVILFFVGASLPSMASETLDVIKPTVLVALKNGNEQYLSVCDAIKNKCGRSACTILLMLSLSVFAGIWPTH</sequence>
<protein>
    <submittedName>
        <fullName evidence="2">Uncharacterized protein</fullName>
    </submittedName>
</protein>